<comment type="catalytic activity">
    <reaction evidence="6 9">
        <text>D-ribitol 5-phosphate + CTP + H(+) = CDP-L-ribitol + diphosphate</text>
        <dbReference type="Rhea" id="RHEA:12456"/>
        <dbReference type="ChEBI" id="CHEBI:15378"/>
        <dbReference type="ChEBI" id="CHEBI:33019"/>
        <dbReference type="ChEBI" id="CHEBI:37563"/>
        <dbReference type="ChEBI" id="CHEBI:57608"/>
        <dbReference type="ChEBI" id="CHEBI:57695"/>
        <dbReference type="EC" id="2.7.7.40"/>
    </reaction>
</comment>
<reference evidence="10 11" key="1">
    <citation type="submission" date="2014-05" db="EMBL/GenBank/DDBJ databases">
        <authorList>
            <person name="Aslett A.Martin."/>
            <person name="De Silva Nishadi"/>
        </authorList>
    </citation>
    <scope>NUCLEOTIDE SEQUENCE [LARGE SCALE GENOMIC DNA]</scope>
</reference>
<sequence length="238" mass="26671">MKYAGILAGGIGSRMGNVPLPKQFLDLDNKPILIHTLEKFILINDFEKIIIATPQQWMTHTKDTLRKFKISDERIEVIQGGSDRNDTIMNIIKHIESTNGVNEDDVIVTHDAVRPFLTHRIIKENIQAALEYGAVDTVIDAIDTIVTSKDNQTIDAIPVRNEMYQGQTPQSFNINLLKESYAQLSDEQKSILSDACKIIVETNKPVRLVKGELYNIKVTTPYDLKVANAIIRGGIADD</sequence>
<dbReference type="RefSeq" id="WP_047529220.1">
    <property type="nucleotide sequence ID" value="NZ_CCEH01000002.1"/>
</dbReference>
<feature type="site" description="Transition state stabilizer" evidence="9">
    <location>
        <position position="14"/>
    </location>
</feature>
<keyword evidence="4 9" id="KW-0777">Teichoic acid biosynthesis</keyword>
<evidence type="ECO:0000313" key="11">
    <source>
        <dbReference type="Proteomes" id="UP000044616"/>
    </source>
</evidence>
<dbReference type="CDD" id="cd02516">
    <property type="entry name" value="CDP-ME_synthetase"/>
    <property type="match status" value="1"/>
</dbReference>
<evidence type="ECO:0000256" key="3">
    <source>
        <dbReference type="ARBA" id="ARBA00022695"/>
    </source>
</evidence>
<keyword evidence="3 9" id="KW-0548">Nucleotidyltransferase</keyword>
<dbReference type="AlphaFoldDB" id="A0A077UF23"/>
<dbReference type="Pfam" id="PF01128">
    <property type="entry name" value="IspD"/>
    <property type="match status" value="1"/>
</dbReference>
<feature type="binding site" evidence="9">
    <location>
        <begin position="7"/>
        <end position="10"/>
    </location>
    <ligand>
        <name>CTP</name>
        <dbReference type="ChEBI" id="CHEBI:37563"/>
    </ligand>
</feature>
<evidence type="ECO:0000256" key="7">
    <source>
        <dbReference type="ARBA" id="ARBA00056549"/>
    </source>
</evidence>
<dbReference type="InterPro" id="IPR050088">
    <property type="entry name" value="IspD/TarI_cytidylyltransf_bact"/>
</dbReference>
<dbReference type="InterPro" id="IPR034683">
    <property type="entry name" value="IspD/TarI"/>
</dbReference>
<dbReference type="NCBIfam" id="NF009924">
    <property type="entry name" value="PRK13385.1"/>
    <property type="match status" value="1"/>
</dbReference>
<comment type="similarity">
    <text evidence="8 9">Belongs to the IspD/TarI cytidylyltransferase family. TarI subfamily.</text>
</comment>
<dbReference type="PANTHER" id="PTHR32125">
    <property type="entry name" value="2-C-METHYL-D-ERYTHRITOL 4-PHOSPHATE CYTIDYLYLTRANSFERASE, CHLOROPLASTIC"/>
    <property type="match status" value="1"/>
</dbReference>
<dbReference type="InterPro" id="IPR018294">
    <property type="entry name" value="ISPD_synthase_CS"/>
</dbReference>
<organism evidence="10 11">
    <name type="scientific">Staphylococcus schweitzeri</name>
    <dbReference type="NCBI Taxonomy" id="1654388"/>
    <lineage>
        <taxon>Bacteria</taxon>
        <taxon>Bacillati</taxon>
        <taxon>Bacillota</taxon>
        <taxon>Bacilli</taxon>
        <taxon>Bacillales</taxon>
        <taxon>Staphylococcaceae</taxon>
        <taxon>Staphylococcus</taxon>
    </lineage>
</organism>
<keyword evidence="5 9" id="KW-0961">Cell wall biogenesis/degradation</keyword>
<keyword evidence="2 9" id="KW-0808">Transferase</keyword>
<evidence type="ECO:0000256" key="4">
    <source>
        <dbReference type="ARBA" id="ARBA00022944"/>
    </source>
</evidence>
<dbReference type="Gene3D" id="3.90.550.10">
    <property type="entry name" value="Spore Coat Polysaccharide Biosynthesis Protein SpsA, Chain A"/>
    <property type="match status" value="1"/>
</dbReference>
<feature type="site" description="Positions ribitol 5-phosphate for the nucleophilic attack" evidence="9">
    <location>
        <position position="160"/>
    </location>
</feature>
<dbReference type="InterPro" id="IPR034709">
    <property type="entry name" value="TarI"/>
</dbReference>
<dbReference type="UniPathway" id="UPA00790"/>
<dbReference type="EMBL" id="CCEH01000002">
    <property type="protein sequence ID" value="CDR27086.1"/>
    <property type="molecule type" value="Genomic_DNA"/>
</dbReference>
<dbReference type="SUPFAM" id="SSF53448">
    <property type="entry name" value="Nucleotide-diphospho-sugar transferases"/>
    <property type="match status" value="1"/>
</dbReference>
<dbReference type="GO" id="GO:0050518">
    <property type="term" value="F:2-C-methyl-D-erythritol 4-phosphate cytidylyltransferase activity"/>
    <property type="evidence" value="ECO:0007669"/>
    <property type="project" value="UniProtKB-ARBA"/>
</dbReference>
<comment type="caution">
    <text evidence="9">Lacks conserved residue(s) required for the propagation of feature annotation.</text>
</comment>
<proteinExistence type="inferred from homology"/>
<dbReference type="GO" id="GO:1902012">
    <property type="term" value="P:poly(ribitol phosphate) teichoic acid biosynthetic process"/>
    <property type="evidence" value="ECO:0007669"/>
    <property type="project" value="UniProtKB-UniRule"/>
</dbReference>
<evidence type="ECO:0000256" key="2">
    <source>
        <dbReference type="ARBA" id="ARBA00022679"/>
    </source>
</evidence>
<dbReference type="FunFam" id="3.90.550.10:FF:000003">
    <property type="entry name" value="2-C-methyl-D-erythritol 4-phosphate cytidylyltransferase"/>
    <property type="match status" value="1"/>
</dbReference>
<dbReference type="GO" id="GO:0008299">
    <property type="term" value="P:isoprenoid biosynthetic process"/>
    <property type="evidence" value="ECO:0007669"/>
    <property type="project" value="InterPro"/>
</dbReference>
<evidence type="ECO:0000256" key="6">
    <source>
        <dbReference type="ARBA" id="ARBA00049484"/>
    </source>
</evidence>
<dbReference type="GO" id="GO:0047349">
    <property type="term" value="F:D-ribitol-5-phosphate cytidylyltransferase activity"/>
    <property type="evidence" value="ECO:0007669"/>
    <property type="project" value="UniProtKB-UniRule"/>
</dbReference>
<comment type="pathway">
    <text evidence="1 9">Cell wall biogenesis; poly(ribitol phosphate) teichoic acid biosynthesis.</text>
</comment>
<dbReference type="InterPro" id="IPR029044">
    <property type="entry name" value="Nucleotide-diphossugar_trans"/>
</dbReference>
<dbReference type="HAMAP" id="MF_02068">
    <property type="entry name" value="TarI"/>
    <property type="match status" value="1"/>
</dbReference>
<name>A0A077UF23_9STAP</name>
<feature type="binding site" evidence="9">
    <location>
        <begin position="81"/>
        <end position="87"/>
    </location>
    <ligand>
        <name>CTP</name>
        <dbReference type="ChEBI" id="CHEBI:37563"/>
    </ligand>
</feature>
<dbReference type="NCBIfam" id="NF001183">
    <property type="entry name" value="PRK00155.1-3"/>
    <property type="match status" value="1"/>
</dbReference>
<dbReference type="PROSITE" id="PS01295">
    <property type="entry name" value="ISPD"/>
    <property type="match status" value="1"/>
</dbReference>
<protein>
    <recommendedName>
        <fullName evidence="9">Ribitol-5-phosphate cytidylyltransferase</fullName>
        <ecNumber evidence="9">2.7.7.40</ecNumber>
    </recommendedName>
</protein>
<evidence type="ECO:0000313" key="10">
    <source>
        <dbReference type="EMBL" id="CDR27086.1"/>
    </source>
</evidence>
<dbReference type="PANTHER" id="PTHR32125:SF8">
    <property type="entry name" value="RIBITOL-5-PHOSPHATE CYTIDYLYLTRANSFERASE"/>
    <property type="match status" value="1"/>
</dbReference>
<gene>
    <name evidence="10" type="primary">ispD2</name>
    <name evidence="9" type="synonym">tarI</name>
    <name evidence="10" type="ORF">ERS140147_00344</name>
</gene>
<evidence type="ECO:0000256" key="9">
    <source>
        <dbReference type="HAMAP-Rule" id="MF_02068"/>
    </source>
</evidence>
<feature type="site" description="Positions ribitol 5-phosphate for the nucleophilic attack" evidence="9">
    <location>
        <position position="217"/>
    </location>
</feature>
<dbReference type="Proteomes" id="UP000044616">
    <property type="component" value="Unassembled WGS sequence"/>
</dbReference>
<comment type="function">
    <text evidence="7 9">Catalyzes the transfer of the cytidylyl group of CTP to D-ribitol 5-phosphate.</text>
</comment>
<dbReference type="GO" id="GO:0071555">
    <property type="term" value="P:cell wall organization"/>
    <property type="evidence" value="ECO:0007669"/>
    <property type="project" value="UniProtKB-KW"/>
</dbReference>
<evidence type="ECO:0000256" key="5">
    <source>
        <dbReference type="ARBA" id="ARBA00023316"/>
    </source>
</evidence>
<evidence type="ECO:0000256" key="8">
    <source>
        <dbReference type="ARBA" id="ARBA00061485"/>
    </source>
</evidence>
<evidence type="ECO:0000256" key="1">
    <source>
        <dbReference type="ARBA" id="ARBA00004837"/>
    </source>
</evidence>
<dbReference type="EC" id="2.7.7.40" evidence="9"/>
<feature type="site" description="Transition state stabilizer" evidence="9">
    <location>
        <position position="22"/>
    </location>
</feature>
<accession>A0A077UF23</accession>